<keyword evidence="2" id="KW-0732">Signal</keyword>
<name>A0A9P8ZXQ1_9PEZI</name>
<accession>A0A9P8ZXQ1</accession>
<evidence type="ECO:0000313" key="4">
    <source>
        <dbReference type="Proteomes" id="UP000758603"/>
    </source>
</evidence>
<feature type="transmembrane region" description="Helical" evidence="1">
    <location>
        <begin position="96"/>
        <end position="113"/>
    </location>
</feature>
<protein>
    <submittedName>
        <fullName evidence="3">Uncharacterized protein</fullName>
    </submittedName>
</protein>
<proteinExistence type="predicted"/>
<sequence>MSWNVLGACNILLLVAAGFKFVFPHDLSKLSNLFNTTATANHIISIYAPSQGRCHLSQWCSGYPRKPKNIIIISWRSRPPSAALLFAGCKFEMGKSFFACGLFAILTVFLLLCDAEQTSS</sequence>
<keyword evidence="1" id="KW-0812">Transmembrane</keyword>
<dbReference type="AlphaFoldDB" id="A0A9P8ZXQ1"/>
<dbReference type="RefSeq" id="XP_045959426.1">
    <property type="nucleotide sequence ID" value="XM_046095612.1"/>
</dbReference>
<dbReference type="GeneID" id="70124505"/>
<evidence type="ECO:0000256" key="1">
    <source>
        <dbReference type="SAM" id="Phobius"/>
    </source>
</evidence>
<comment type="caution">
    <text evidence="3">The sequence shown here is derived from an EMBL/GenBank/DDBJ whole genome shotgun (WGS) entry which is preliminary data.</text>
</comment>
<organism evidence="3 4">
    <name type="scientific">Truncatella angustata</name>
    <dbReference type="NCBI Taxonomy" id="152316"/>
    <lineage>
        <taxon>Eukaryota</taxon>
        <taxon>Fungi</taxon>
        <taxon>Dikarya</taxon>
        <taxon>Ascomycota</taxon>
        <taxon>Pezizomycotina</taxon>
        <taxon>Sordariomycetes</taxon>
        <taxon>Xylariomycetidae</taxon>
        <taxon>Amphisphaeriales</taxon>
        <taxon>Sporocadaceae</taxon>
        <taxon>Truncatella</taxon>
    </lineage>
</organism>
<keyword evidence="1" id="KW-0472">Membrane</keyword>
<keyword evidence="4" id="KW-1185">Reference proteome</keyword>
<gene>
    <name evidence="3" type="ORF">BKA67DRAFT_227812</name>
</gene>
<keyword evidence="1" id="KW-1133">Transmembrane helix</keyword>
<feature type="chain" id="PRO_5040108200" evidence="2">
    <location>
        <begin position="25"/>
        <end position="120"/>
    </location>
</feature>
<evidence type="ECO:0000313" key="3">
    <source>
        <dbReference type="EMBL" id="KAH6655161.1"/>
    </source>
</evidence>
<evidence type="ECO:0000256" key="2">
    <source>
        <dbReference type="SAM" id="SignalP"/>
    </source>
</evidence>
<reference evidence="3" key="1">
    <citation type="journal article" date="2021" name="Nat. Commun.">
        <title>Genetic determinants of endophytism in the Arabidopsis root mycobiome.</title>
        <authorList>
            <person name="Mesny F."/>
            <person name="Miyauchi S."/>
            <person name="Thiergart T."/>
            <person name="Pickel B."/>
            <person name="Atanasova L."/>
            <person name="Karlsson M."/>
            <person name="Huettel B."/>
            <person name="Barry K.W."/>
            <person name="Haridas S."/>
            <person name="Chen C."/>
            <person name="Bauer D."/>
            <person name="Andreopoulos W."/>
            <person name="Pangilinan J."/>
            <person name="LaButti K."/>
            <person name="Riley R."/>
            <person name="Lipzen A."/>
            <person name="Clum A."/>
            <person name="Drula E."/>
            <person name="Henrissat B."/>
            <person name="Kohler A."/>
            <person name="Grigoriev I.V."/>
            <person name="Martin F.M."/>
            <person name="Hacquard S."/>
        </authorList>
    </citation>
    <scope>NUCLEOTIDE SEQUENCE</scope>
    <source>
        <strain evidence="3">MPI-SDFR-AT-0073</strain>
    </source>
</reference>
<dbReference type="Proteomes" id="UP000758603">
    <property type="component" value="Unassembled WGS sequence"/>
</dbReference>
<feature type="signal peptide" evidence="2">
    <location>
        <begin position="1"/>
        <end position="24"/>
    </location>
</feature>
<dbReference type="EMBL" id="JAGPXC010000003">
    <property type="protein sequence ID" value="KAH6655161.1"/>
    <property type="molecule type" value="Genomic_DNA"/>
</dbReference>